<dbReference type="Gene3D" id="3.30.70.270">
    <property type="match status" value="1"/>
</dbReference>
<dbReference type="Proteomes" id="UP000076858">
    <property type="component" value="Unassembled WGS sequence"/>
</dbReference>
<evidence type="ECO:0000313" key="3">
    <source>
        <dbReference type="EMBL" id="KZS16150.1"/>
    </source>
</evidence>
<feature type="region of interest" description="Disordered" evidence="1">
    <location>
        <begin position="23"/>
        <end position="66"/>
    </location>
</feature>
<dbReference type="Pfam" id="PF17919">
    <property type="entry name" value="RT_RNaseH_2"/>
    <property type="match status" value="1"/>
</dbReference>
<dbReference type="SUPFAM" id="SSF56672">
    <property type="entry name" value="DNA/RNA polymerases"/>
    <property type="match status" value="1"/>
</dbReference>
<organism evidence="3 4">
    <name type="scientific">Daphnia magna</name>
    <dbReference type="NCBI Taxonomy" id="35525"/>
    <lineage>
        <taxon>Eukaryota</taxon>
        <taxon>Metazoa</taxon>
        <taxon>Ecdysozoa</taxon>
        <taxon>Arthropoda</taxon>
        <taxon>Crustacea</taxon>
        <taxon>Branchiopoda</taxon>
        <taxon>Diplostraca</taxon>
        <taxon>Cladocera</taxon>
        <taxon>Anomopoda</taxon>
        <taxon>Daphniidae</taxon>
        <taxon>Daphnia</taxon>
    </lineage>
</organism>
<reference evidence="3 4" key="1">
    <citation type="submission" date="2016-03" db="EMBL/GenBank/DDBJ databases">
        <title>EvidentialGene: Evidence-directed Construction of Genes on Genomes.</title>
        <authorList>
            <person name="Gilbert D.G."/>
            <person name="Choi J.-H."/>
            <person name="Mockaitis K."/>
            <person name="Colbourne J."/>
            <person name="Pfrender M."/>
        </authorList>
    </citation>
    <scope>NUCLEOTIDE SEQUENCE [LARGE SCALE GENOMIC DNA]</scope>
    <source>
        <strain evidence="3 4">Xinb3</strain>
        <tissue evidence="3">Complete organism</tissue>
    </source>
</reference>
<comment type="caution">
    <text evidence="3">The sequence shown here is derived from an EMBL/GenBank/DDBJ whole genome shotgun (WGS) entry which is preliminary data.</text>
</comment>
<protein>
    <recommendedName>
        <fullName evidence="2">Reverse transcriptase/retrotransposon-derived protein RNase H-like domain-containing protein</fullName>
    </recommendedName>
</protein>
<dbReference type="InterPro" id="IPR041577">
    <property type="entry name" value="RT_RNaseH_2"/>
</dbReference>
<dbReference type="AlphaFoldDB" id="A0A164ZB23"/>
<name>A0A164ZB23_9CRUS</name>
<feature type="domain" description="Reverse transcriptase/retrotransposon-derived protein RNase H-like" evidence="2">
    <location>
        <begin position="166"/>
        <end position="207"/>
    </location>
</feature>
<evidence type="ECO:0000259" key="2">
    <source>
        <dbReference type="Pfam" id="PF17919"/>
    </source>
</evidence>
<dbReference type="InterPro" id="IPR043502">
    <property type="entry name" value="DNA/RNA_pol_sf"/>
</dbReference>
<evidence type="ECO:0000256" key="1">
    <source>
        <dbReference type="SAM" id="MobiDB-lite"/>
    </source>
</evidence>
<dbReference type="InterPro" id="IPR043128">
    <property type="entry name" value="Rev_trsase/Diguanyl_cyclase"/>
</dbReference>
<dbReference type="GO" id="GO:0071897">
    <property type="term" value="P:DNA biosynthetic process"/>
    <property type="evidence" value="ECO:0007669"/>
    <property type="project" value="UniProtKB-ARBA"/>
</dbReference>
<accession>A0A164ZB23</accession>
<proteinExistence type="predicted"/>
<gene>
    <name evidence="3" type="ORF">APZ42_018163</name>
</gene>
<sequence>MITDTAYSPEEVIEQPFTRMTRTAPLTTKRHPEMHEAQPSAPKQRSIYHTGEGNWESGQQRTFKENPPRALCGIRHGVSLRKKALTTMGILSLVTEFPRTAAKFEKLSSGKIRGRSEIIFGLAGCYRRFIKGFGAIAQILTKKTNKNAIKELFVRTKEEEVAFTTLHACNYGIGAILSQIHHKDEVIIAYASRQIKKVKMNYVTTERCYPLL</sequence>
<evidence type="ECO:0000313" key="4">
    <source>
        <dbReference type="Proteomes" id="UP000076858"/>
    </source>
</evidence>
<keyword evidence="4" id="KW-1185">Reference proteome</keyword>
<dbReference type="STRING" id="35525.A0A164ZB23"/>
<dbReference type="EMBL" id="LRGB01000755">
    <property type="protein sequence ID" value="KZS16150.1"/>
    <property type="molecule type" value="Genomic_DNA"/>
</dbReference>